<sequence>MQIFIDGDACPVKEIIYEEALKRGMLVTLVTSISHHSNKELPKNVTVVYVDEGSDSADFKLVSLVKRGDLLITQDYGLASLVLSKGVRILHHLGYEYTQNNIGQMLESRYHGAQMRKSGQRTKGPKKFKQANRDNFMQALIELLEES</sequence>
<dbReference type="GeneID" id="98568047"/>
<dbReference type="EMBL" id="NGJU01000008">
    <property type="protein sequence ID" value="RST96078.1"/>
    <property type="molecule type" value="Genomic_DNA"/>
</dbReference>
<evidence type="ECO:0000313" key="4">
    <source>
        <dbReference type="Proteomes" id="UP000287239"/>
    </source>
</evidence>
<dbReference type="OrthoDB" id="9798918at2"/>
<dbReference type="NCBIfam" id="NF001095">
    <property type="entry name" value="PRK00124.1"/>
    <property type="match status" value="1"/>
</dbReference>
<gene>
    <name evidence="3" type="ORF">CBF35_06670</name>
</gene>
<proteinExistence type="inferred from homology"/>
<accession>A0A429ZR04</accession>
<dbReference type="Pfam" id="PF02639">
    <property type="entry name" value="DUF188"/>
    <property type="match status" value="1"/>
</dbReference>
<dbReference type="Proteomes" id="UP000287239">
    <property type="component" value="Unassembled WGS sequence"/>
</dbReference>
<evidence type="ECO:0000313" key="3">
    <source>
        <dbReference type="EMBL" id="RST96078.1"/>
    </source>
</evidence>
<evidence type="ECO:0000256" key="1">
    <source>
        <dbReference type="ARBA" id="ARBA00008522"/>
    </source>
</evidence>
<evidence type="ECO:0000256" key="2">
    <source>
        <dbReference type="HAMAP-Rule" id="MF_00489"/>
    </source>
</evidence>
<dbReference type="InterPro" id="IPR003791">
    <property type="entry name" value="UPF0178"/>
</dbReference>
<comment type="caution">
    <text evidence="3">The sequence shown here is derived from an EMBL/GenBank/DDBJ whole genome shotgun (WGS) entry which is preliminary data.</text>
</comment>
<dbReference type="AlphaFoldDB" id="A0A429ZR04"/>
<dbReference type="RefSeq" id="WP_126779362.1">
    <property type="nucleotide sequence ID" value="NZ_NGJU01000008.1"/>
</dbReference>
<dbReference type="HAMAP" id="MF_00489">
    <property type="entry name" value="UPF0178"/>
    <property type="match status" value="1"/>
</dbReference>
<name>A0A429ZR04_9ENTE</name>
<keyword evidence="4" id="KW-1185">Reference proteome</keyword>
<organism evidence="3 4">
    <name type="scientific">Vagococcus salmoninarum</name>
    <dbReference type="NCBI Taxonomy" id="2739"/>
    <lineage>
        <taxon>Bacteria</taxon>
        <taxon>Bacillati</taxon>
        <taxon>Bacillota</taxon>
        <taxon>Bacilli</taxon>
        <taxon>Lactobacillales</taxon>
        <taxon>Enterococcaceae</taxon>
        <taxon>Vagococcus</taxon>
    </lineage>
</organism>
<protein>
    <recommendedName>
        <fullName evidence="2">UPF0178 protein CBF35_06670</fullName>
    </recommendedName>
</protein>
<dbReference type="PANTHER" id="PTHR35146">
    <property type="entry name" value="UPF0178 PROTEIN YAII"/>
    <property type="match status" value="1"/>
</dbReference>
<reference evidence="3 4" key="1">
    <citation type="submission" date="2017-05" db="EMBL/GenBank/DDBJ databases">
        <title>Vagococcus spp. assemblies.</title>
        <authorList>
            <person name="Gulvik C.A."/>
        </authorList>
    </citation>
    <scope>NUCLEOTIDE SEQUENCE [LARGE SCALE GENOMIC DNA]</scope>
    <source>
        <strain evidence="3 4">NCFB 2777</strain>
    </source>
</reference>
<dbReference type="PANTHER" id="PTHR35146:SF1">
    <property type="entry name" value="UPF0178 PROTEIN YAII"/>
    <property type="match status" value="1"/>
</dbReference>
<comment type="similarity">
    <text evidence="1 2">Belongs to the UPF0178 family.</text>
</comment>